<sequence length="132" mass="14723">RKKTFQAISDTGTTYIAGAQVEIYRLAKAIGATVDENLCVFAGFPIDLMGFGPQWILGYPFIRQYCNIHDMEKERIGFARSIINQWILIALGKRGGIMDLKNRDPGIGFAVFLFECTLGYQAADACQYLIST</sequence>
<dbReference type="PROSITE" id="PS00141">
    <property type="entry name" value="ASP_PROTEASE"/>
    <property type="match status" value="1"/>
</dbReference>
<dbReference type="EMBL" id="UYYB01123867">
    <property type="protein sequence ID" value="VDM83556.1"/>
    <property type="molecule type" value="Genomic_DNA"/>
</dbReference>
<dbReference type="InterPro" id="IPR033121">
    <property type="entry name" value="PEPTIDASE_A1"/>
</dbReference>
<dbReference type="Gene3D" id="2.40.70.10">
    <property type="entry name" value="Acid Proteases"/>
    <property type="match status" value="1"/>
</dbReference>
<evidence type="ECO:0000313" key="5">
    <source>
        <dbReference type="Proteomes" id="UP000270094"/>
    </source>
</evidence>
<evidence type="ECO:0000259" key="3">
    <source>
        <dbReference type="PROSITE" id="PS51767"/>
    </source>
</evidence>
<dbReference type="PRINTS" id="PR00792">
    <property type="entry name" value="PEPSIN"/>
</dbReference>
<comment type="similarity">
    <text evidence="1 2">Belongs to the peptidase A1 family.</text>
</comment>
<dbReference type="PANTHER" id="PTHR47966">
    <property type="entry name" value="BETA-SITE APP-CLEAVING ENZYME, ISOFORM A-RELATED"/>
    <property type="match status" value="1"/>
</dbReference>
<keyword evidence="2" id="KW-0378">Hydrolase</keyword>
<gene>
    <name evidence="4" type="ORF">SVUK_LOCUS18554</name>
</gene>
<accession>A0A3P7JJC2</accession>
<evidence type="ECO:0000256" key="1">
    <source>
        <dbReference type="ARBA" id="ARBA00007447"/>
    </source>
</evidence>
<dbReference type="AlphaFoldDB" id="A0A3P7JJC2"/>
<dbReference type="InterPro" id="IPR021109">
    <property type="entry name" value="Peptidase_aspartic_dom_sf"/>
</dbReference>
<feature type="domain" description="Peptidase A1" evidence="3">
    <location>
        <begin position="1"/>
        <end position="79"/>
    </location>
</feature>
<dbReference type="GO" id="GO:0006508">
    <property type="term" value="P:proteolysis"/>
    <property type="evidence" value="ECO:0007669"/>
    <property type="project" value="UniProtKB-KW"/>
</dbReference>
<organism evidence="4 5">
    <name type="scientific">Strongylus vulgaris</name>
    <name type="common">Blood worm</name>
    <dbReference type="NCBI Taxonomy" id="40348"/>
    <lineage>
        <taxon>Eukaryota</taxon>
        <taxon>Metazoa</taxon>
        <taxon>Ecdysozoa</taxon>
        <taxon>Nematoda</taxon>
        <taxon>Chromadorea</taxon>
        <taxon>Rhabditida</taxon>
        <taxon>Rhabditina</taxon>
        <taxon>Rhabditomorpha</taxon>
        <taxon>Strongyloidea</taxon>
        <taxon>Strongylidae</taxon>
        <taxon>Strongylus</taxon>
    </lineage>
</organism>
<keyword evidence="2" id="KW-0064">Aspartyl protease</keyword>
<name>A0A3P7JJC2_STRVU</name>
<dbReference type="PANTHER" id="PTHR47966:SF45">
    <property type="entry name" value="PEPTIDASE A1 DOMAIN-CONTAINING PROTEIN"/>
    <property type="match status" value="1"/>
</dbReference>
<dbReference type="SUPFAM" id="SSF50630">
    <property type="entry name" value="Acid proteases"/>
    <property type="match status" value="1"/>
</dbReference>
<proteinExistence type="inferred from homology"/>
<dbReference type="InterPro" id="IPR001461">
    <property type="entry name" value="Aspartic_peptidase_A1"/>
</dbReference>
<dbReference type="InterPro" id="IPR034164">
    <property type="entry name" value="Pepsin-like_dom"/>
</dbReference>
<dbReference type="Proteomes" id="UP000270094">
    <property type="component" value="Unassembled WGS sequence"/>
</dbReference>
<keyword evidence="2" id="KW-0645">Protease</keyword>
<evidence type="ECO:0000256" key="2">
    <source>
        <dbReference type="RuleBase" id="RU000454"/>
    </source>
</evidence>
<keyword evidence="5" id="KW-1185">Reference proteome</keyword>
<dbReference type="PROSITE" id="PS51767">
    <property type="entry name" value="PEPTIDASE_A1"/>
    <property type="match status" value="1"/>
</dbReference>
<dbReference type="GO" id="GO:0005764">
    <property type="term" value="C:lysosome"/>
    <property type="evidence" value="ECO:0007669"/>
    <property type="project" value="TreeGrafter"/>
</dbReference>
<reference evidence="4 5" key="1">
    <citation type="submission" date="2018-11" db="EMBL/GenBank/DDBJ databases">
        <authorList>
            <consortium name="Pathogen Informatics"/>
        </authorList>
    </citation>
    <scope>NUCLEOTIDE SEQUENCE [LARGE SCALE GENOMIC DNA]</scope>
</reference>
<dbReference type="GO" id="GO:0004190">
    <property type="term" value="F:aspartic-type endopeptidase activity"/>
    <property type="evidence" value="ECO:0007669"/>
    <property type="project" value="UniProtKB-KW"/>
</dbReference>
<dbReference type="InterPro" id="IPR001969">
    <property type="entry name" value="Aspartic_peptidase_AS"/>
</dbReference>
<protein>
    <recommendedName>
        <fullName evidence="3">Peptidase A1 domain-containing protein</fullName>
    </recommendedName>
</protein>
<evidence type="ECO:0000313" key="4">
    <source>
        <dbReference type="EMBL" id="VDM83556.1"/>
    </source>
</evidence>
<feature type="non-terminal residue" evidence="4">
    <location>
        <position position="1"/>
    </location>
</feature>
<dbReference type="CDD" id="cd05471">
    <property type="entry name" value="pepsin_like"/>
    <property type="match status" value="1"/>
</dbReference>